<dbReference type="RefSeq" id="WP_109661731.1">
    <property type="nucleotide sequence ID" value="NZ_QGEG01000002.1"/>
</dbReference>
<comment type="caution">
    <text evidence="1">The sequence shown here is derived from an EMBL/GenBank/DDBJ whole genome shotgun (WGS) entry which is preliminary data.</text>
</comment>
<dbReference type="EMBL" id="QGEG01000002">
    <property type="protein sequence ID" value="PWL38084.1"/>
    <property type="molecule type" value="Genomic_DNA"/>
</dbReference>
<keyword evidence="2" id="KW-1185">Reference proteome</keyword>
<reference evidence="1 2" key="1">
    <citation type="submission" date="2018-05" db="EMBL/GenBank/DDBJ databases">
        <title>Complete genome sequence of Flagellimonas aquimarina ECD12 isolated from seaweed Ecklonia cava.</title>
        <authorList>
            <person name="Choi S."/>
            <person name="Seong C."/>
        </authorList>
    </citation>
    <scope>NUCLEOTIDE SEQUENCE [LARGE SCALE GENOMIC DNA]</scope>
    <source>
        <strain evidence="1 2">ECD12</strain>
    </source>
</reference>
<organism evidence="1 2">
    <name type="scientific">Flagellimonas aquimarina</name>
    <dbReference type="NCBI Taxonomy" id="2201895"/>
    <lineage>
        <taxon>Bacteria</taxon>
        <taxon>Pseudomonadati</taxon>
        <taxon>Bacteroidota</taxon>
        <taxon>Flavobacteriia</taxon>
        <taxon>Flavobacteriales</taxon>
        <taxon>Flavobacteriaceae</taxon>
        <taxon>Flagellimonas</taxon>
    </lineage>
</organism>
<evidence type="ECO:0000313" key="2">
    <source>
        <dbReference type="Proteomes" id="UP000245762"/>
    </source>
</evidence>
<dbReference type="AlphaFoldDB" id="A0A316KWB5"/>
<dbReference type="OrthoDB" id="1436858at2"/>
<accession>A0A316KWB5</accession>
<evidence type="ECO:0000313" key="1">
    <source>
        <dbReference type="EMBL" id="PWL38084.1"/>
    </source>
</evidence>
<protein>
    <submittedName>
        <fullName evidence="1">Uncharacterized protein</fullName>
    </submittedName>
</protein>
<name>A0A316KWB5_9FLAO</name>
<dbReference type="Proteomes" id="UP000245762">
    <property type="component" value="Unassembled WGS sequence"/>
</dbReference>
<proteinExistence type="predicted"/>
<gene>
    <name evidence="1" type="ORF">DKG77_07270</name>
</gene>
<sequence length="182" mass="20400">MKRTLIVCVFACCLAFIQCSEKNTTFLITENSVGTLQKTSPVDTLEAIFAQDSIVKDTSKLKIGATAEKIMVFEKGGKHLLTLTSNLDSIPTIGNIRIFDSRYTTDKGIGLNSTFKEILNNYSIKKTVTTLNSVVIFPKHSNLYFTIDKEELPSNLRYTTSNIETVQIPDNSKIKYLMLAWD</sequence>